<evidence type="ECO:0000313" key="2">
    <source>
        <dbReference type="Proteomes" id="UP000639973"/>
    </source>
</evidence>
<name>A0ABQ2G8P8_9DEIO</name>
<accession>A0ABQ2G8P8</accession>
<dbReference type="Proteomes" id="UP000639973">
    <property type="component" value="Unassembled WGS sequence"/>
</dbReference>
<organism evidence="1 2">
    <name type="scientific">Deinococcus aerolatus</name>
    <dbReference type="NCBI Taxonomy" id="522487"/>
    <lineage>
        <taxon>Bacteria</taxon>
        <taxon>Thermotogati</taxon>
        <taxon>Deinococcota</taxon>
        <taxon>Deinococci</taxon>
        <taxon>Deinococcales</taxon>
        <taxon>Deinococcaceae</taxon>
        <taxon>Deinococcus</taxon>
    </lineage>
</organism>
<proteinExistence type="predicted"/>
<reference evidence="2" key="1">
    <citation type="journal article" date="2019" name="Int. J. Syst. Evol. Microbiol.">
        <title>The Global Catalogue of Microorganisms (GCM) 10K type strain sequencing project: providing services to taxonomists for standard genome sequencing and annotation.</title>
        <authorList>
            <consortium name="The Broad Institute Genomics Platform"/>
            <consortium name="The Broad Institute Genome Sequencing Center for Infectious Disease"/>
            <person name="Wu L."/>
            <person name="Ma J."/>
        </authorList>
    </citation>
    <scope>NUCLEOTIDE SEQUENCE [LARGE SCALE GENOMIC DNA]</scope>
    <source>
        <strain evidence="2">JCM 15442</strain>
    </source>
</reference>
<gene>
    <name evidence="1" type="ORF">GCM10010840_18730</name>
</gene>
<dbReference type="EMBL" id="BMOL01000007">
    <property type="protein sequence ID" value="GGL81172.1"/>
    <property type="molecule type" value="Genomic_DNA"/>
</dbReference>
<comment type="caution">
    <text evidence="1">The sequence shown here is derived from an EMBL/GenBank/DDBJ whole genome shotgun (WGS) entry which is preliminary data.</text>
</comment>
<protein>
    <submittedName>
        <fullName evidence="1">Uncharacterized protein</fullName>
    </submittedName>
</protein>
<keyword evidence="2" id="KW-1185">Reference proteome</keyword>
<sequence>MEKRRAARAESVRRQIAAHAVLCLAGKEEVTQFIKEGIRLWRDRCLSCGFAVLYARYPRMVLPVSAVCALVRDLKGTVPIMGSECLLTSPNWSKMWTARGRRPSVGWTAC</sequence>
<evidence type="ECO:0000313" key="1">
    <source>
        <dbReference type="EMBL" id="GGL81172.1"/>
    </source>
</evidence>